<evidence type="ECO:0000313" key="4">
    <source>
        <dbReference type="Proteomes" id="UP001597295"/>
    </source>
</evidence>
<feature type="region of interest" description="Disordered" evidence="2">
    <location>
        <begin position="149"/>
        <end position="181"/>
    </location>
</feature>
<dbReference type="EMBL" id="JBHUIP010000010">
    <property type="protein sequence ID" value="MFD2263348.1"/>
    <property type="molecule type" value="Genomic_DNA"/>
</dbReference>
<reference evidence="4" key="1">
    <citation type="journal article" date="2019" name="Int. J. Syst. Evol. Microbiol.">
        <title>The Global Catalogue of Microorganisms (GCM) 10K type strain sequencing project: providing services to taxonomists for standard genome sequencing and annotation.</title>
        <authorList>
            <consortium name="The Broad Institute Genomics Platform"/>
            <consortium name="The Broad Institute Genome Sequencing Center for Infectious Disease"/>
            <person name="Wu L."/>
            <person name="Ma J."/>
        </authorList>
    </citation>
    <scope>NUCLEOTIDE SEQUENCE [LARGE SCALE GENOMIC DNA]</scope>
    <source>
        <strain evidence="4">CGMCC 1.19062</strain>
    </source>
</reference>
<evidence type="ECO:0000313" key="3">
    <source>
        <dbReference type="EMBL" id="MFD2263348.1"/>
    </source>
</evidence>
<sequence>MFAFFKNLMGVKANQAVKSGIEALVRWDPKAATEAELRTMEQHLDELGRQVAQARLALDKEQKEAAAIEALYGQRLAAAEQLDKQIHATDDAARKNDLGHSLATLLTMLEEMAPDIEREKQDAVDAAAFLAQLQETYDEAGKKLRSARADMERAQRDMQRAEQQRSAAERQSEAARRAAGLSTATDGLGVAVKAMKEAADRDRIEAEAQLAKAKLLSVSKPEQSDPNIEAALKAASGKTQVTDLTSRLAALRGPEAAKALPKPE</sequence>
<dbReference type="Proteomes" id="UP001597295">
    <property type="component" value="Unassembled WGS sequence"/>
</dbReference>
<accession>A0ABW5DQF9</accession>
<proteinExistence type="predicted"/>
<evidence type="ECO:0008006" key="5">
    <source>
        <dbReference type="Google" id="ProtNLM"/>
    </source>
</evidence>
<organism evidence="3 4">
    <name type="scientific">Lacibacterium aquatile</name>
    <dbReference type="NCBI Taxonomy" id="1168082"/>
    <lineage>
        <taxon>Bacteria</taxon>
        <taxon>Pseudomonadati</taxon>
        <taxon>Pseudomonadota</taxon>
        <taxon>Alphaproteobacteria</taxon>
        <taxon>Rhodospirillales</taxon>
        <taxon>Rhodospirillaceae</taxon>
    </lineage>
</organism>
<comment type="caution">
    <text evidence="3">The sequence shown here is derived from an EMBL/GenBank/DDBJ whole genome shotgun (WGS) entry which is preliminary data.</text>
</comment>
<evidence type="ECO:0000256" key="2">
    <source>
        <dbReference type="SAM" id="MobiDB-lite"/>
    </source>
</evidence>
<gene>
    <name evidence="3" type="ORF">ACFSM5_10655</name>
</gene>
<keyword evidence="1" id="KW-0175">Coiled coil</keyword>
<dbReference type="RefSeq" id="WP_379876347.1">
    <property type="nucleotide sequence ID" value="NZ_JBHUIP010000010.1"/>
</dbReference>
<evidence type="ECO:0000256" key="1">
    <source>
        <dbReference type="SAM" id="Coils"/>
    </source>
</evidence>
<protein>
    <recommendedName>
        <fullName evidence="5">PspA/IM30 family protein</fullName>
    </recommendedName>
</protein>
<feature type="compositionally biased region" description="Basic and acidic residues" evidence="2">
    <location>
        <begin position="149"/>
        <end position="176"/>
    </location>
</feature>
<keyword evidence="4" id="KW-1185">Reference proteome</keyword>
<feature type="coiled-coil region" evidence="1">
    <location>
        <begin position="30"/>
        <end position="71"/>
    </location>
</feature>
<name>A0ABW5DQF9_9PROT</name>